<comment type="caution">
    <text evidence="2">The sequence shown here is derived from an EMBL/GenBank/DDBJ whole genome shotgun (WGS) entry which is preliminary data.</text>
</comment>
<keyword evidence="3" id="KW-1185">Reference proteome</keyword>
<dbReference type="EMBL" id="JBHSAY010000030">
    <property type="protein sequence ID" value="MFC4136428.1"/>
    <property type="molecule type" value="Genomic_DNA"/>
</dbReference>
<evidence type="ECO:0000313" key="3">
    <source>
        <dbReference type="Proteomes" id="UP001595816"/>
    </source>
</evidence>
<proteinExistence type="predicted"/>
<dbReference type="RefSeq" id="WP_382191855.1">
    <property type="nucleotide sequence ID" value="NZ_JBHSAY010000030.1"/>
</dbReference>
<name>A0ABV8M1H8_9ACTN</name>
<evidence type="ECO:0000256" key="1">
    <source>
        <dbReference type="SAM" id="MobiDB-lite"/>
    </source>
</evidence>
<gene>
    <name evidence="2" type="ORF">ACFOZ4_37965</name>
</gene>
<evidence type="ECO:0000313" key="2">
    <source>
        <dbReference type="EMBL" id="MFC4136428.1"/>
    </source>
</evidence>
<sequence length="117" mass="11968">MRFLAAVVGQLACVHDPLAHLHEGVSPPGAGRAQIRLTRQHPTRRTIALYRIRTAGTRTAPMRAASARTARNTATSTAGNTATSTAGNTATSTAGNTATSTAGNTASCIRADVSAAR</sequence>
<feature type="region of interest" description="Disordered" evidence="1">
    <location>
        <begin position="58"/>
        <end position="117"/>
    </location>
</feature>
<evidence type="ECO:0008006" key="4">
    <source>
        <dbReference type="Google" id="ProtNLM"/>
    </source>
</evidence>
<feature type="compositionally biased region" description="Low complexity" evidence="1">
    <location>
        <begin position="63"/>
        <end position="107"/>
    </location>
</feature>
<feature type="non-terminal residue" evidence="2">
    <location>
        <position position="117"/>
    </location>
</feature>
<accession>A0ABV8M1H8</accession>
<reference evidence="3" key="1">
    <citation type="journal article" date="2019" name="Int. J. Syst. Evol. Microbiol.">
        <title>The Global Catalogue of Microorganisms (GCM) 10K type strain sequencing project: providing services to taxonomists for standard genome sequencing and annotation.</title>
        <authorList>
            <consortium name="The Broad Institute Genomics Platform"/>
            <consortium name="The Broad Institute Genome Sequencing Center for Infectious Disease"/>
            <person name="Wu L."/>
            <person name="Ma J."/>
        </authorList>
    </citation>
    <scope>NUCLEOTIDE SEQUENCE [LARGE SCALE GENOMIC DNA]</scope>
    <source>
        <strain evidence="3">CGMCC 4.7289</strain>
    </source>
</reference>
<dbReference type="Proteomes" id="UP001595816">
    <property type="component" value="Unassembled WGS sequence"/>
</dbReference>
<protein>
    <recommendedName>
        <fullName evidence="4">Secreted protein</fullName>
    </recommendedName>
</protein>
<organism evidence="2 3">
    <name type="scientific">Hamadaea flava</name>
    <dbReference type="NCBI Taxonomy" id="1742688"/>
    <lineage>
        <taxon>Bacteria</taxon>
        <taxon>Bacillati</taxon>
        <taxon>Actinomycetota</taxon>
        <taxon>Actinomycetes</taxon>
        <taxon>Micromonosporales</taxon>
        <taxon>Micromonosporaceae</taxon>
        <taxon>Hamadaea</taxon>
    </lineage>
</organism>